<dbReference type="SUPFAM" id="SSF101327">
    <property type="entry name" value="YgfB-like"/>
    <property type="match status" value="1"/>
</dbReference>
<proteinExistence type="predicted"/>
<dbReference type="EMBL" id="QWEZ01000001">
    <property type="protein sequence ID" value="RRJ84444.1"/>
    <property type="molecule type" value="Genomic_DNA"/>
</dbReference>
<reference evidence="2 3" key="1">
    <citation type="submission" date="2018-08" db="EMBL/GenBank/DDBJ databases">
        <authorList>
            <person name="Khan S.A."/>
        </authorList>
    </citation>
    <scope>NUCLEOTIDE SEQUENCE [LARGE SCALE GENOMIC DNA]</scope>
    <source>
        <strain evidence="2 3">GTF-13</strain>
    </source>
</reference>
<accession>A0A3P3VPS5</accession>
<reference evidence="2 3" key="2">
    <citation type="submission" date="2018-12" db="EMBL/GenBank/DDBJ databases">
        <title>Simiduia agarivorans gen. nov., sp. nov., a marine, agarolytic bacterium isolated from shallow coastal water from Keelung, Taiwan.</title>
        <authorList>
            <person name="Shieh W.Y."/>
        </authorList>
    </citation>
    <scope>NUCLEOTIDE SEQUENCE [LARGE SCALE GENOMIC DNA]</scope>
    <source>
        <strain evidence="2 3">GTF-13</strain>
    </source>
</reference>
<protein>
    <submittedName>
        <fullName evidence="2">YecA family protein</fullName>
    </submittedName>
</protein>
<comment type="caution">
    <text evidence="2">The sequence shown here is derived from an EMBL/GenBank/DDBJ whole genome shotgun (WGS) entry which is preliminary data.</text>
</comment>
<keyword evidence="3" id="KW-1185">Reference proteome</keyword>
<dbReference type="InterPro" id="IPR036255">
    <property type="entry name" value="YgfB-like_sf"/>
</dbReference>
<dbReference type="Gene3D" id="1.20.120.740">
    <property type="entry name" value="YgfB uncharacterised protein family UPF0149, PF03695"/>
    <property type="match status" value="1"/>
</dbReference>
<dbReference type="InterPro" id="IPR011978">
    <property type="entry name" value="YgfB-like"/>
</dbReference>
<dbReference type="NCBIfam" id="TIGR02292">
    <property type="entry name" value="ygfB_yecA"/>
    <property type="match status" value="1"/>
</dbReference>
<dbReference type="Proteomes" id="UP000280792">
    <property type="component" value="Unassembled WGS sequence"/>
</dbReference>
<evidence type="ECO:0000256" key="1">
    <source>
        <dbReference type="SAM" id="MobiDB-lite"/>
    </source>
</evidence>
<organism evidence="2 3">
    <name type="scientific">Aestuariirhabdus litorea</name>
    <dbReference type="NCBI Taxonomy" id="2528527"/>
    <lineage>
        <taxon>Bacteria</taxon>
        <taxon>Pseudomonadati</taxon>
        <taxon>Pseudomonadota</taxon>
        <taxon>Gammaproteobacteria</taxon>
        <taxon>Oceanospirillales</taxon>
        <taxon>Aestuariirhabdaceae</taxon>
        <taxon>Aestuariirhabdus</taxon>
    </lineage>
</organism>
<name>A0A3P3VPS5_9GAMM</name>
<sequence>MDPSMTQDSPFSPALETFFGSEQLPEDALDLMEAHGFLTALNIGPQAMEPPQWLAELFGGAIPDSAEGSEACNELVNLKAAIHRTLYSDSDLLLPCTLEADEALDDSDLRSWCIGFVAAHLLDEERWYERDEQLASELLLPLLVLSGLLEEESEEFAEMAADRGLVEDMAQQLPQVLTELYLLYQAPEEKPGFDKSARGASKGSPRNGKKSAGKRRNG</sequence>
<evidence type="ECO:0000313" key="2">
    <source>
        <dbReference type="EMBL" id="RRJ84444.1"/>
    </source>
</evidence>
<gene>
    <name evidence="2" type="ORF">D0544_04890</name>
</gene>
<feature type="compositionally biased region" description="Basic residues" evidence="1">
    <location>
        <begin position="207"/>
        <end position="218"/>
    </location>
</feature>
<feature type="region of interest" description="Disordered" evidence="1">
    <location>
        <begin position="190"/>
        <end position="218"/>
    </location>
</feature>
<dbReference type="AlphaFoldDB" id="A0A3P3VPS5"/>
<evidence type="ECO:0000313" key="3">
    <source>
        <dbReference type="Proteomes" id="UP000280792"/>
    </source>
</evidence>
<dbReference type="Pfam" id="PF03695">
    <property type="entry name" value="UPF0149"/>
    <property type="match status" value="1"/>
</dbReference>